<comment type="catalytic activity">
    <reaction evidence="12">
        <text>adenosine(37) in tRNA + 2 reduced [2Fe-2S]-[ferredoxin] + 2 S-adenosyl-L-methionine = 2-methyladenosine(37) in tRNA + 5'-deoxyadenosine + L-methionine + 2 oxidized [2Fe-2S]-[ferredoxin] + S-adenosyl-L-homocysteine</text>
        <dbReference type="Rhea" id="RHEA:43332"/>
        <dbReference type="Rhea" id="RHEA-COMP:10000"/>
        <dbReference type="Rhea" id="RHEA-COMP:10001"/>
        <dbReference type="Rhea" id="RHEA-COMP:10162"/>
        <dbReference type="Rhea" id="RHEA-COMP:10485"/>
        <dbReference type="ChEBI" id="CHEBI:17319"/>
        <dbReference type="ChEBI" id="CHEBI:33737"/>
        <dbReference type="ChEBI" id="CHEBI:33738"/>
        <dbReference type="ChEBI" id="CHEBI:57844"/>
        <dbReference type="ChEBI" id="CHEBI:57856"/>
        <dbReference type="ChEBI" id="CHEBI:59789"/>
        <dbReference type="ChEBI" id="CHEBI:74411"/>
        <dbReference type="ChEBI" id="CHEBI:74497"/>
        <dbReference type="EC" id="2.1.1.192"/>
    </reaction>
</comment>
<dbReference type="HAMAP" id="MF_01849">
    <property type="entry name" value="RNA_methyltr_RlmN"/>
    <property type="match status" value="1"/>
</dbReference>
<dbReference type="NCBIfam" id="TIGR00048">
    <property type="entry name" value="rRNA_mod_RlmN"/>
    <property type="match status" value="1"/>
</dbReference>
<comment type="catalytic activity">
    <reaction evidence="12">
        <text>adenosine(2503) in 23S rRNA + 2 reduced [2Fe-2S]-[ferredoxin] + 2 S-adenosyl-L-methionine = 2-methyladenosine(2503) in 23S rRNA + 5'-deoxyadenosine + L-methionine + 2 oxidized [2Fe-2S]-[ferredoxin] + S-adenosyl-L-homocysteine</text>
        <dbReference type="Rhea" id="RHEA:42916"/>
        <dbReference type="Rhea" id="RHEA-COMP:10000"/>
        <dbReference type="Rhea" id="RHEA-COMP:10001"/>
        <dbReference type="Rhea" id="RHEA-COMP:10152"/>
        <dbReference type="Rhea" id="RHEA-COMP:10282"/>
        <dbReference type="ChEBI" id="CHEBI:17319"/>
        <dbReference type="ChEBI" id="CHEBI:33737"/>
        <dbReference type="ChEBI" id="CHEBI:33738"/>
        <dbReference type="ChEBI" id="CHEBI:57844"/>
        <dbReference type="ChEBI" id="CHEBI:57856"/>
        <dbReference type="ChEBI" id="CHEBI:59789"/>
        <dbReference type="ChEBI" id="CHEBI:74411"/>
        <dbReference type="ChEBI" id="CHEBI:74497"/>
        <dbReference type="EC" id="2.1.1.192"/>
    </reaction>
</comment>
<comment type="cofactor">
    <cofactor evidence="12">
        <name>[4Fe-4S] cluster</name>
        <dbReference type="ChEBI" id="CHEBI:49883"/>
    </cofactor>
    <text evidence="12">Binds 1 [4Fe-4S] cluster. The cluster is coordinated with 3 cysteines and an exchangeable S-adenosyl-L-methionine.</text>
</comment>
<dbReference type="SUPFAM" id="SSF102114">
    <property type="entry name" value="Radical SAM enzymes"/>
    <property type="match status" value="1"/>
</dbReference>
<dbReference type="Proteomes" id="UP000523545">
    <property type="component" value="Unassembled WGS sequence"/>
</dbReference>
<keyword evidence="8 12" id="KW-0819">tRNA processing</keyword>
<feature type="binding site" evidence="12">
    <location>
        <position position="222"/>
    </location>
    <ligand>
        <name>S-adenosyl-L-methionine</name>
        <dbReference type="ChEBI" id="CHEBI:59789"/>
    </ligand>
</feature>
<dbReference type="GO" id="GO:0005737">
    <property type="term" value="C:cytoplasm"/>
    <property type="evidence" value="ECO:0007669"/>
    <property type="project" value="UniProtKB-SubCell"/>
</dbReference>
<gene>
    <name evidence="12" type="primary">rlmN</name>
    <name evidence="14" type="ORF">HNR22_005213</name>
</gene>
<evidence type="ECO:0000256" key="11">
    <source>
        <dbReference type="ARBA" id="ARBA00023014"/>
    </source>
</evidence>
<dbReference type="InterPro" id="IPR058240">
    <property type="entry name" value="rSAM_sf"/>
</dbReference>
<keyword evidence="15" id="KW-1185">Reference proteome</keyword>
<proteinExistence type="inferred from homology"/>
<evidence type="ECO:0000256" key="10">
    <source>
        <dbReference type="ARBA" id="ARBA00023004"/>
    </source>
</evidence>
<evidence type="ECO:0000256" key="7">
    <source>
        <dbReference type="ARBA" id="ARBA00022691"/>
    </source>
</evidence>
<dbReference type="InterPro" id="IPR007197">
    <property type="entry name" value="rSAM"/>
</dbReference>
<keyword evidence="9 12" id="KW-0479">Metal-binding</keyword>
<evidence type="ECO:0000256" key="6">
    <source>
        <dbReference type="ARBA" id="ARBA00022679"/>
    </source>
</evidence>
<dbReference type="GO" id="GO:0019843">
    <property type="term" value="F:rRNA binding"/>
    <property type="evidence" value="ECO:0007669"/>
    <property type="project" value="UniProtKB-UniRule"/>
</dbReference>
<dbReference type="InterPro" id="IPR040072">
    <property type="entry name" value="Methyltransferase_A"/>
</dbReference>
<feature type="binding site" evidence="12">
    <location>
        <position position="137"/>
    </location>
    <ligand>
        <name>[4Fe-4S] cluster</name>
        <dbReference type="ChEBI" id="CHEBI:49883"/>
        <note>4Fe-4S-S-AdoMet</note>
    </ligand>
</feature>
<evidence type="ECO:0000256" key="4">
    <source>
        <dbReference type="ARBA" id="ARBA00022552"/>
    </source>
</evidence>
<evidence type="ECO:0000256" key="3">
    <source>
        <dbReference type="ARBA" id="ARBA00022490"/>
    </source>
</evidence>
<dbReference type="SFLD" id="SFLDF00275">
    <property type="entry name" value="adenosine_C2_methyltransferase"/>
    <property type="match status" value="1"/>
</dbReference>
<feature type="active site" description="S-methylcysteine intermediate" evidence="12">
    <location>
        <position position="364"/>
    </location>
</feature>
<dbReference type="InterPro" id="IPR048641">
    <property type="entry name" value="RlmN_N"/>
</dbReference>
<keyword evidence="11 12" id="KW-0411">Iron-sulfur</keyword>
<sequence length="385" mass="41489">MTSLPLIPAISDAPAARRASMPPKHLADLDLAGRQALVTELGEPAFRAKQVSNHYFGRLVRDPQAMTDLPAATRERLSEQLMPTLLTPVRELACDDGATRKALWRLHDGALVESVLMGYPDRVTVCISSQAGCGMACPFCATGQAGLTRNLSTAEIVDQAVYMAGVAASGAVVGSPPRLSRVVFMGMGEPLANYNRVIGAIRRLVSPAPEGLGLSQRHITVSTVGLVPAIRRLASEDLSVTLALSLHAPDDDLRDELVPVNQRWKVAEVLDAAWDYAARTGRRVSIEYAMIKDVNDQPWRADLLGRLLAGKLTHVNLIPLNPTPGSRWDASPKPVEREFVRRLRDAGVSTTVRDTRGREIDGACGQLAAAEDNDTFTDRAGEAPA</sequence>
<dbReference type="Gene3D" id="1.10.150.530">
    <property type="match status" value="1"/>
</dbReference>
<feature type="binding site" evidence="12">
    <location>
        <position position="321"/>
    </location>
    <ligand>
        <name>S-adenosyl-L-methionine</name>
        <dbReference type="ChEBI" id="CHEBI:59789"/>
    </ligand>
</feature>
<reference evidence="14 15" key="1">
    <citation type="submission" date="2020-07" db="EMBL/GenBank/DDBJ databases">
        <title>Sequencing the genomes of 1000 actinobacteria strains.</title>
        <authorList>
            <person name="Klenk H.-P."/>
        </authorList>
    </citation>
    <scope>NUCLEOTIDE SEQUENCE [LARGE SCALE GENOMIC DNA]</scope>
    <source>
        <strain evidence="14 15">DSM 45876</strain>
    </source>
</reference>
<evidence type="ECO:0000256" key="5">
    <source>
        <dbReference type="ARBA" id="ARBA00022603"/>
    </source>
</evidence>
<dbReference type="PIRSF" id="PIRSF006004">
    <property type="entry name" value="CHP00048"/>
    <property type="match status" value="1"/>
</dbReference>
<dbReference type="GO" id="GO:0000049">
    <property type="term" value="F:tRNA binding"/>
    <property type="evidence" value="ECO:0007669"/>
    <property type="project" value="UniProtKB-UniRule"/>
</dbReference>
<organism evidence="14 15">
    <name type="scientific">Micromonospora jinlongensis</name>
    <dbReference type="NCBI Taxonomy" id="1287877"/>
    <lineage>
        <taxon>Bacteria</taxon>
        <taxon>Bacillati</taxon>
        <taxon>Actinomycetota</taxon>
        <taxon>Actinomycetes</taxon>
        <taxon>Micromonosporales</taxon>
        <taxon>Micromonosporaceae</taxon>
        <taxon>Micromonospora</taxon>
    </lineage>
</organism>
<comment type="caution">
    <text evidence="12">Lacks conserved residue(s) required for the propagation of feature annotation.</text>
</comment>
<dbReference type="Gene3D" id="3.20.20.70">
    <property type="entry name" value="Aldolase class I"/>
    <property type="match status" value="1"/>
</dbReference>
<dbReference type="GO" id="GO:0070475">
    <property type="term" value="P:rRNA base methylation"/>
    <property type="evidence" value="ECO:0007669"/>
    <property type="project" value="UniProtKB-UniRule"/>
</dbReference>
<evidence type="ECO:0000256" key="1">
    <source>
        <dbReference type="ARBA" id="ARBA00004496"/>
    </source>
</evidence>
<evidence type="ECO:0000256" key="2">
    <source>
        <dbReference type="ARBA" id="ARBA00022485"/>
    </source>
</evidence>
<dbReference type="InterPro" id="IPR027492">
    <property type="entry name" value="RNA_MTrfase_RlmN"/>
</dbReference>
<evidence type="ECO:0000256" key="8">
    <source>
        <dbReference type="ARBA" id="ARBA00022694"/>
    </source>
</evidence>
<keyword evidence="6 12" id="KW-0808">Transferase</keyword>
<keyword evidence="10 12" id="KW-0408">Iron</keyword>
<dbReference type="PANTHER" id="PTHR30544:SF5">
    <property type="entry name" value="RADICAL SAM CORE DOMAIN-CONTAINING PROTEIN"/>
    <property type="match status" value="1"/>
</dbReference>
<feature type="active site" description="Proton acceptor" evidence="12">
    <location>
        <position position="113"/>
    </location>
</feature>
<dbReference type="SFLD" id="SFLDS00029">
    <property type="entry name" value="Radical_SAM"/>
    <property type="match status" value="1"/>
</dbReference>
<feature type="binding site" evidence="12">
    <location>
        <begin position="188"/>
        <end position="189"/>
    </location>
    <ligand>
        <name>S-adenosyl-L-methionine</name>
        <dbReference type="ChEBI" id="CHEBI:59789"/>
    </ligand>
</feature>
<dbReference type="PANTHER" id="PTHR30544">
    <property type="entry name" value="23S RRNA METHYLTRANSFERASE"/>
    <property type="match status" value="1"/>
</dbReference>
<dbReference type="EC" id="2.1.1.192" evidence="12"/>
<keyword evidence="7 12" id="KW-0949">S-adenosyl-L-methionine</keyword>
<evidence type="ECO:0000313" key="14">
    <source>
        <dbReference type="EMBL" id="NYH45486.1"/>
    </source>
</evidence>
<feature type="domain" description="Radical SAM core" evidence="13">
    <location>
        <begin position="119"/>
        <end position="359"/>
    </location>
</feature>
<dbReference type="AlphaFoldDB" id="A0A7Y9X597"/>
<comment type="subcellular location">
    <subcellularLocation>
        <location evidence="1 12">Cytoplasm</location>
    </subcellularLocation>
</comment>
<dbReference type="InterPro" id="IPR004383">
    <property type="entry name" value="rRNA_lsu_MTrfase_RlmN/Cfr"/>
</dbReference>
<dbReference type="PROSITE" id="PS51918">
    <property type="entry name" value="RADICAL_SAM"/>
    <property type="match status" value="1"/>
</dbReference>
<dbReference type="GO" id="GO:0070040">
    <property type="term" value="F:rRNA (adenine(2503)-C2-)-methyltransferase activity"/>
    <property type="evidence" value="ECO:0007669"/>
    <property type="project" value="UniProtKB-UniRule"/>
</dbReference>
<evidence type="ECO:0000313" key="15">
    <source>
        <dbReference type="Proteomes" id="UP000523545"/>
    </source>
</evidence>
<protein>
    <recommendedName>
        <fullName evidence="12">Probable dual-specificity RNA methyltransferase RlmN</fullName>
        <ecNumber evidence="12">2.1.1.192</ecNumber>
    </recommendedName>
    <alternativeName>
        <fullName evidence="12">23S rRNA (adenine(2503)-C(2))-methyltransferase</fullName>
    </alternativeName>
    <alternativeName>
        <fullName evidence="12">23S rRNA m2A2503 methyltransferase</fullName>
    </alternativeName>
    <alternativeName>
        <fullName evidence="12">Ribosomal RNA large subunit methyltransferase N</fullName>
    </alternativeName>
    <alternativeName>
        <fullName evidence="12">tRNA (adenine(37)-C(2))-methyltransferase</fullName>
    </alternativeName>
    <alternativeName>
        <fullName evidence="12">tRNA m2A37 methyltransferase</fullName>
    </alternativeName>
</protein>
<keyword evidence="3 12" id="KW-0963">Cytoplasm</keyword>
<keyword evidence="4 12" id="KW-0698">rRNA processing</keyword>
<evidence type="ECO:0000256" key="12">
    <source>
        <dbReference type="HAMAP-Rule" id="MF_01849"/>
    </source>
</evidence>
<dbReference type="InterPro" id="IPR013785">
    <property type="entry name" value="Aldolase_TIM"/>
</dbReference>
<dbReference type="RefSeq" id="WP_179782558.1">
    <property type="nucleotide sequence ID" value="NZ_JACCHK010000001.1"/>
</dbReference>
<evidence type="ECO:0000256" key="9">
    <source>
        <dbReference type="ARBA" id="ARBA00022723"/>
    </source>
</evidence>
<dbReference type="EMBL" id="JACCHK010000001">
    <property type="protein sequence ID" value="NYH45486.1"/>
    <property type="molecule type" value="Genomic_DNA"/>
</dbReference>
<dbReference type="GO" id="GO:0051539">
    <property type="term" value="F:4 iron, 4 sulfur cluster binding"/>
    <property type="evidence" value="ECO:0007669"/>
    <property type="project" value="UniProtKB-UniRule"/>
</dbReference>
<feature type="binding site" evidence="12">
    <location>
        <position position="133"/>
    </location>
    <ligand>
        <name>[4Fe-4S] cluster</name>
        <dbReference type="ChEBI" id="CHEBI:49883"/>
        <note>4Fe-4S-S-AdoMet</note>
    </ligand>
</feature>
<name>A0A7Y9X597_9ACTN</name>
<dbReference type="SFLD" id="SFLDG01062">
    <property type="entry name" value="methyltransferase_(Class_A)"/>
    <property type="match status" value="1"/>
</dbReference>
<dbReference type="Pfam" id="PF04055">
    <property type="entry name" value="Radical_SAM"/>
    <property type="match status" value="1"/>
</dbReference>
<dbReference type="GO" id="GO:0030488">
    <property type="term" value="P:tRNA methylation"/>
    <property type="evidence" value="ECO:0007669"/>
    <property type="project" value="UniProtKB-UniRule"/>
</dbReference>
<comment type="function">
    <text evidence="12">Specifically methylates position 2 of adenine 2503 in 23S rRNA and position 2 of adenine 37 in tRNAs.</text>
</comment>
<keyword evidence="12" id="KW-1015">Disulfide bond</keyword>
<dbReference type="FunFam" id="3.20.20.70:FF:000014">
    <property type="entry name" value="Probable dual-specificity RNA methyltransferase RlmN"/>
    <property type="match status" value="1"/>
</dbReference>
<dbReference type="GO" id="GO:0002935">
    <property type="term" value="F:tRNA (adenine(37)-C2)-methyltransferase activity"/>
    <property type="evidence" value="ECO:0007669"/>
    <property type="project" value="UniProtKB-UniRule"/>
</dbReference>
<keyword evidence="2 12" id="KW-0004">4Fe-4S</keyword>
<comment type="similarity">
    <text evidence="12">Belongs to the radical SAM superfamily. RlmN family.</text>
</comment>
<dbReference type="Pfam" id="PF21016">
    <property type="entry name" value="RlmN_N"/>
    <property type="match status" value="1"/>
</dbReference>
<feature type="binding site" evidence="12">
    <location>
        <position position="140"/>
    </location>
    <ligand>
        <name>[4Fe-4S] cluster</name>
        <dbReference type="ChEBI" id="CHEBI:49883"/>
        <note>4Fe-4S-S-AdoMet</note>
    </ligand>
</feature>
<comment type="miscellaneous">
    <text evidence="12">Reaction proceeds by a ping-pong mechanism involving intermediate methylation of a conserved cysteine residue.</text>
</comment>
<keyword evidence="5 12" id="KW-0489">Methyltransferase</keyword>
<feature type="binding site" evidence="12">
    <location>
        <begin position="245"/>
        <end position="247"/>
    </location>
    <ligand>
        <name>S-adenosyl-L-methionine</name>
        <dbReference type="ChEBI" id="CHEBI:59789"/>
    </ligand>
</feature>
<dbReference type="CDD" id="cd01335">
    <property type="entry name" value="Radical_SAM"/>
    <property type="match status" value="1"/>
</dbReference>
<dbReference type="GO" id="GO:0046872">
    <property type="term" value="F:metal ion binding"/>
    <property type="evidence" value="ECO:0007669"/>
    <property type="project" value="UniProtKB-KW"/>
</dbReference>
<evidence type="ECO:0000259" key="13">
    <source>
        <dbReference type="PROSITE" id="PS51918"/>
    </source>
</evidence>
<accession>A0A7Y9X597</accession>
<comment type="caution">
    <text evidence="14">The sequence shown here is derived from an EMBL/GenBank/DDBJ whole genome shotgun (WGS) entry which is preliminary data.</text>
</comment>